<feature type="region of interest" description="Disordered" evidence="14">
    <location>
        <begin position="794"/>
        <end position="822"/>
    </location>
</feature>
<keyword evidence="11 15" id="KW-0472">Membrane</keyword>
<keyword evidence="6 15" id="KW-0812">Transmembrane</keyword>
<evidence type="ECO:0000256" key="11">
    <source>
        <dbReference type="ARBA" id="ARBA00023136"/>
    </source>
</evidence>
<evidence type="ECO:0000256" key="3">
    <source>
        <dbReference type="ARBA" id="ARBA00022553"/>
    </source>
</evidence>
<comment type="caution">
    <text evidence="17">The sequence shown here is derived from an EMBL/GenBank/DDBJ whole genome shotgun (WGS) entry which is preliminary data.</text>
</comment>
<dbReference type="InterPro" id="IPR005821">
    <property type="entry name" value="Ion_trans_dom"/>
</dbReference>
<dbReference type="InterPro" id="IPR050599">
    <property type="entry name" value="VDCC_alpha-1_subunit"/>
</dbReference>
<comment type="subcellular location">
    <subcellularLocation>
        <location evidence="1">Membrane</location>
        <topology evidence="1">Multi-pass membrane protein</topology>
    </subcellularLocation>
</comment>
<dbReference type="SUPFAM" id="SSF81324">
    <property type="entry name" value="Voltage-gated potassium channels"/>
    <property type="match status" value="4"/>
</dbReference>
<evidence type="ECO:0000256" key="14">
    <source>
        <dbReference type="SAM" id="MobiDB-lite"/>
    </source>
</evidence>
<evidence type="ECO:0000256" key="9">
    <source>
        <dbReference type="ARBA" id="ARBA00022989"/>
    </source>
</evidence>
<feature type="transmembrane region" description="Helical" evidence="15">
    <location>
        <begin position="1880"/>
        <end position="1900"/>
    </location>
</feature>
<feature type="region of interest" description="Disordered" evidence="14">
    <location>
        <begin position="273"/>
        <end position="305"/>
    </location>
</feature>
<dbReference type="InterPro" id="IPR002048">
    <property type="entry name" value="EF_hand_dom"/>
</dbReference>
<keyword evidence="18" id="KW-1185">Reference proteome</keyword>
<dbReference type="Pfam" id="PF00520">
    <property type="entry name" value="Ion_trans"/>
    <property type="match status" value="4"/>
</dbReference>
<name>A0A8J5XD26_DIALT</name>
<evidence type="ECO:0000256" key="2">
    <source>
        <dbReference type="ARBA" id="ARBA00022448"/>
    </source>
</evidence>
<protein>
    <recommendedName>
        <fullName evidence="16">EF-hand domain-containing protein</fullName>
    </recommendedName>
</protein>
<dbReference type="Gene3D" id="1.10.238.10">
    <property type="entry name" value="EF-hand"/>
    <property type="match status" value="2"/>
</dbReference>
<feature type="transmembrane region" description="Helical" evidence="15">
    <location>
        <begin position="1766"/>
        <end position="1787"/>
    </location>
</feature>
<feature type="transmembrane region" description="Helical" evidence="15">
    <location>
        <begin position="1906"/>
        <end position="1929"/>
    </location>
</feature>
<keyword evidence="9 15" id="KW-1133">Transmembrane helix</keyword>
<feature type="transmembrane region" description="Helical" evidence="15">
    <location>
        <begin position="338"/>
        <end position="360"/>
    </location>
</feature>
<feature type="transmembrane region" description="Helical" evidence="15">
    <location>
        <begin position="840"/>
        <end position="859"/>
    </location>
</feature>
<evidence type="ECO:0000256" key="5">
    <source>
        <dbReference type="ARBA" id="ARBA00022673"/>
    </source>
</evidence>
<evidence type="ECO:0000313" key="17">
    <source>
        <dbReference type="EMBL" id="KAG8458560.1"/>
    </source>
</evidence>
<gene>
    <name evidence="17" type="ORF">KFE25_003095</name>
</gene>
<keyword evidence="13" id="KW-0407">Ion channel</keyword>
<evidence type="ECO:0000256" key="1">
    <source>
        <dbReference type="ARBA" id="ARBA00004141"/>
    </source>
</evidence>
<feature type="transmembrane region" description="Helical" evidence="15">
    <location>
        <begin position="1467"/>
        <end position="1491"/>
    </location>
</feature>
<dbReference type="PANTHER" id="PTHR45628:SF7">
    <property type="entry name" value="VOLTAGE-DEPENDENT CALCIUM CHANNEL TYPE A SUBUNIT ALPHA-1"/>
    <property type="match status" value="1"/>
</dbReference>
<keyword evidence="2" id="KW-0813">Transport</keyword>
<feature type="compositionally biased region" description="Low complexity" evidence="14">
    <location>
        <begin position="636"/>
        <end position="651"/>
    </location>
</feature>
<feature type="region of interest" description="Disordered" evidence="14">
    <location>
        <begin position="628"/>
        <end position="651"/>
    </location>
</feature>
<feature type="domain" description="EF-hand" evidence="16">
    <location>
        <begin position="2028"/>
        <end position="2063"/>
    </location>
</feature>
<feature type="transmembrane region" description="Helical" evidence="15">
    <location>
        <begin position="1799"/>
        <end position="1826"/>
    </location>
</feature>
<dbReference type="Gene3D" id="1.20.120.350">
    <property type="entry name" value="Voltage-gated potassium channels. Chain C"/>
    <property type="match status" value="4"/>
</dbReference>
<evidence type="ECO:0000256" key="4">
    <source>
        <dbReference type="ARBA" id="ARBA00022568"/>
    </source>
</evidence>
<keyword evidence="7" id="KW-0106">Calcium</keyword>
<dbReference type="PROSITE" id="PS50222">
    <property type="entry name" value="EF_HAND_2"/>
    <property type="match status" value="2"/>
</dbReference>
<feature type="transmembrane region" description="Helical" evidence="15">
    <location>
        <begin position="595"/>
        <end position="614"/>
    </location>
</feature>
<feature type="region of interest" description="Disordered" evidence="14">
    <location>
        <begin position="1104"/>
        <end position="1140"/>
    </location>
</feature>
<evidence type="ECO:0000256" key="10">
    <source>
        <dbReference type="ARBA" id="ARBA00023065"/>
    </source>
</evidence>
<dbReference type="GO" id="GO:0005891">
    <property type="term" value="C:voltage-gated calcium channel complex"/>
    <property type="evidence" value="ECO:0007669"/>
    <property type="project" value="TreeGrafter"/>
</dbReference>
<keyword evidence="4" id="KW-0109">Calcium transport</keyword>
<dbReference type="InterPro" id="IPR011992">
    <property type="entry name" value="EF-hand-dom_pair"/>
</dbReference>
<keyword evidence="8" id="KW-0851">Voltage-gated channel</keyword>
<dbReference type="InterPro" id="IPR027359">
    <property type="entry name" value="Volt_channel_dom_sf"/>
</dbReference>
<keyword evidence="10" id="KW-0406">Ion transport</keyword>
<evidence type="ECO:0000256" key="12">
    <source>
        <dbReference type="ARBA" id="ARBA00023180"/>
    </source>
</evidence>
<sequence length="2226" mass="239713">MAPSGAGSFWRVEHGSAFQRPRRSALAPVDAPGAPAPTLEPGAPYGRPSRRAPAGVRTDELRPFDSLHDVEPSSGGVPQRLRRSMAVLPLARDPACAIVHSRCVSGAAGSAPAVYWTGGRAASPHALGAPTRADMPAHWHVHEAAERIGAPSPPPPLARDLAAVPGMSPHAPRPACLSWADVARCAHAEGGCAAPGAQPAQVAVPASGADAASAQRAARGAGGTPACAGRCGGARGTPDATACSASLYGVFETIVDVPSGAAKASSATAFTLGPRPERGWMPAERPTTAKVEEGKRRAQRSNEPDDELSVAKALWPHVGATRRAGLVLLTSRAFQNCVLAAIVASSVALAFDSPYAWWALRFPRRLAAIQSTALAAVFASIFTLELLLRIVAYGRSFLIAQLDNGVRTVWRPLYWNWVDLAVVVFAWADVALSVRPIGGATSTGWLLSLRLLRVARPLRSLTILPECKTIVETVLSSLSALSDAFKLLAWVMAFFAVLGSQLFRGDLRHVCVGVDGAVADVEGTCTASDELLATFVTPCGVGERCLPVGEPPLSGALSYDHVAVAMVSVFHAIAGSGFSDSMFPLLASNGTPLVLVYYAAMVIFGSLFIVNIFVSVLEQSYDMEVEAKRKEDEDQAQAVEGEGAANEARGGEGAEAVAIAQATAAETEPEFQRPMCAHGALAHCSLPAAPNNAIAAQPVPRSLGTAAARAPAQRARALSVSSRHRSLGSSSGACKVTVDQLVNNAVDAFFASFWRRITCRSQGGARVAPSAAAASLASAPARGLPSALRWASGASGDADGARQAGLSDSNAPPRDADAAEPPAGAFARTRAAARQVVSHWMFELTVVLAIIGSCLVAAISVDPFLDPSVGRQLEHMDIALTAVFVAEVVLRVLGWRWVRYWADRFHRFDFLLVISAVLENAATPVAARMSADAGVGAEAARGLSTGLLILSCFKAFRAVRLVRVAYELEIHSVKELGKRFPKVIASLFAILIVLTIVIFGYAVVMMSAFGGLFAGPDGLPTERQHYDDIGWSMVSVAQITLTADGYFDAHEALNDEPFSSPTVQRALNVGCFLMFTFVILTGTLILLTLVTAVLVSSFNPNEDDASADGVDGATATDGASTRTAPADAEPVRPGTAGKPPLAKTLQELRRGWSRVDHLRCALNRLMPHRFKPVSIDDVQAQAREARHEADFKEMLERASEYGMNDWDVLEAEADFRLADTNDDRRLTVEEAKAIFAQIGFDTHKRDVALLLERYVAEVDDEGDRMLEFGEFVQLLRLLRSKSAAQLADGRGNLSAGAGARSRPRASKIKLTKPRFVRQQRRPPVPTGASRVYRAIYWAIHHPAYEFANTLLIATSIILLALELSTVDGERDASLRQGSAVITACFVLDVLMTMYVKGVLEYFITPAHALDTLVVCATIISLALPNVPGLEALRALRVLRIFQLLSEFREMRLLIESLSASIQGTCTVFFFLGLFVFLFAILGVAIFGGAFARCVDAEAQLMYSQALRLCGRGECEAVCASEGGEWLRPLPNFDSTAEGVWALFVITTLEEWSEVLYNAVDSRGVLLQPVQRERLGWSWRQDFALVYFFAFIIVNVILMTNLFIGVVCSEFQNAKQKKERLTSLSAEQREWALVHELLTHHAPRRLPRAPRDDAPALQRWCFRIFYHGPSAPPAPDAPSTAGASVATSASASAAAQQRKMSTAKSAVFRPGMLAAAHLDAAQTGARRGRHAAAAAQRTGVLDRTMSAVFSGTMPAADDWDSVDKRTASFYVALIVFTCNVISLACVLLEYHGMGAQYERWLCFVQLGCSALLWVDIAGEIVAVGLSLHLAGSAWDRLELALEIITPTYCACRIGALYGVTSLDHRNLRLLGAARSLRLIRLLTVSWFYQVGAIMHALFLSLPAVANLVVLILCVILAFDFVGVSLFARAVVADAYPDGEGLSDDLNFKQLGNGFVTLCVLMRFEGWSALWADLLVTRYDGHRPPEWAIYAYFVVFLVIAVFMMLSVFVALLLDTLERLNAASGNTIDQRAIRKFCERWSELDPTGDQMIDLEQLGALLRGLGPPFVSRSEVSTMLQLTKLLMHLDLPVYLPENAAGEIRSRLVLPAGAEVTYLEVVYALAKRAVFADAPELYELEPELERMVLSKLPKAFPIVRLLSNQRTFTSELAIARAIARVAFDPLRGIQQAPLDPTADDDSDEGFFSESVQDDRELGLRGAARDGEVRFVAL</sequence>
<proteinExistence type="predicted"/>
<feature type="transmembrane region" description="Helical" evidence="15">
    <location>
        <begin position="1583"/>
        <end position="1606"/>
    </location>
</feature>
<dbReference type="GO" id="GO:0008331">
    <property type="term" value="F:high voltage-gated calcium channel activity"/>
    <property type="evidence" value="ECO:0007669"/>
    <property type="project" value="TreeGrafter"/>
</dbReference>
<accession>A0A8J5XD26</accession>
<feature type="domain" description="EF-hand" evidence="16">
    <location>
        <begin position="1206"/>
        <end position="1241"/>
    </location>
</feature>
<feature type="region of interest" description="Disordered" evidence="14">
    <location>
        <begin position="1"/>
        <end position="56"/>
    </location>
</feature>
<evidence type="ECO:0000256" key="7">
    <source>
        <dbReference type="ARBA" id="ARBA00022837"/>
    </source>
</evidence>
<evidence type="ECO:0000256" key="8">
    <source>
        <dbReference type="ARBA" id="ARBA00022882"/>
    </source>
</evidence>
<keyword evidence="3" id="KW-0597">Phosphoprotein</keyword>
<dbReference type="SMART" id="SM00054">
    <property type="entry name" value="EFh"/>
    <property type="match status" value="3"/>
</dbReference>
<feature type="transmembrane region" description="Helical" evidence="15">
    <location>
        <begin position="983"/>
        <end position="1009"/>
    </location>
</feature>
<dbReference type="GO" id="GO:0005509">
    <property type="term" value="F:calcium ion binding"/>
    <property type="evidence" value="ECO:0007669"/>
    <property type="project" value="InterPro"/>
</dbReference>
<evidence type="ECO:0000256" key="13">
    <source>
        <dbReference type="ARBA" id="ARBA00023303"/>
    </source>
</evidence>
<dbReference type="Gene3D" id="1.10.287.70">
    <property type="match status" value="4"/>
</dbReference>
<dbReference type="SUPFAM" id="SSF47473">
    <property type="entry name" value="EF-hand"/>
    <property type="match status" value="1"/>
</dbReference>
<evidence type="ECO:0000256" key="6">
    <source>
        <dbReference type="ARBA" id="ARBA00022692"/>
    </source>
</evidence>
<evidence type="ECO:0000259" key="16">
    <source>
        <dbReference type="PROSITE" id="PS50222"/>
    </source>
</evidence>
<organism evidence="17 18">
    <name type="scientific">Diacronema lutheri</name>
    <name type="common">Unicellular marine alga</name>
    <name type="synonym">Monochrysis lutheri</name>
    <dbReference type="NCBI Taxonomy" id="2081491"/>
    <lineage>
        <taxon>Eukaryota</taxon>
        <taxon>Haptista</taxon>
        <taxon>Haptophyta</taxon>
        <taxon>Pavlovophyceae</taxon>
        <taxon>Pavlovales</taxon>
        <taxon>Pavlovaceae</taxon>
        <taxon>Diacronema</taxon>
    </lineage>
</organism>
<keyword evidence="5" id="KW-0107">Calcium channel</keyword>
<feature type="transmembrane region" description="Helical" evidence="15">
    <location>
        <begin position="372"/>
        <end position="394"/>
    </location>
</feature>
<feature type="transmembrane region" description="Helical" evidence="15">
    <location>
        <begin position="879"/>
        <end position="898"/>
    </location>
</feature>
<dbReference type="OrthoDB" id="416585at2759"/>
<dbReference type="EMBL" id="JAGTXO010000050">
    <property type="protein sequence ID" value="KAG8458560.1"/>
    <property type="molecule type" value="Genomic_DNA"/>
</dbReference>
<evidence type="ECO:0000256" key="15">
    <source>
        <dbReference type="SAM" id="Phobius"/>
    </source>
</evidence>
<dbReference type="GO" id="GO:0098703">
    <property type="term" value="P:calcium ion import across plasma membrane"/>
    <property type="evidence" value="ECO:0007669"/>
    <property type="project" value="TreeGrafter"/>
</dbReference>
<feature type="transmembrane region" description="Helical" evidence="15">
    <location>
        <begin position="1066"/>
        <end position="1095"/>
    </location>
</feature>
<feature type="transmembrane region" description="Helical" evidence="15">
    <location>
        <begin position="1988"/>
        <end position="2011"/>
    </location>
</feature>
<dbReference type="PANTHER" id="PTHR45628">
    <property type="entry name" value="VOLTAGE-DEPENDENT CALCIUM CHANNEL TYPE A SUBUNIT ALPHA-1"/>
    <property type="match status" value="1"/>
</dbReference>
<evidence type="ECO:0000313" key="18">
    <source>
        <dbReference type="Proteomes" id="UP000751190"/>
    </source>
</evidence>
<feature type="compositionally biased region" description="Basic and acidic residues" evidence="14">
    <location>
        <begin position="290"/>
        <end position="303"/>
    </location>
</feature>
<dbReference type="Proteomes" id="UP000751190">
    <property type="component" value="Unassembled WGS sequence"/>
</dbReference>
<keyword evidence="12" id="KW-0325">Glycoprotein</keyword>
<reference evidence="17" key="1">
    <citation type="submission" date="2021-05" db="EMBL/GenBank/DDBJ databases">
        <title>The genome of the haptophyte Pavlova lutheri (Diacronema luteri, Pavlovales) - a model for lipid biosynthesis in eukaryotic algae.</title>
        <authorList>
            <person name="Hulatt C.J."/>
            <person name="Posewitz M.C."/>
        </authorList>
    </citation>
    <scope>NUCLEOTIDE SEQUENCE</scope>
    <source>
        <strain evidence="17">NIVA-4/92</strain>
    </source>
</reference>